<dbReference type="Proteomes" id="UP000094526">
    <property type="component" value="Unassembled WGS sequence"/>
</dbReference>
<keyword evidence="3" id="KW-1185">Reference proteome</keyword>
<evidence type="ECO:0000256" key="1">
    <source>
        <dbReference type="SAM" id="MobiDB-lite"/>
    </source>
</evidence>
<feature type="region of interest" description="Disordered" evidence="1">
    <location>
        <begin position="232"/>
        <end position="261"/>
    </location>
</feature>
<name>A0A1C1CHF1_9EURO</name>
<gene>
    <name evidence="2" type="ORF">CLCR_04322</name>
</gene>
<dbReference type="AlphaFoldDB" id="A0A1C1CHF1"/>
<dbReference type="EMBL" id="LGRB01000012">
    <property type="protein sequence ID" value="OCT47943.1"/>
    <property type="molecule type" value="Genomic_DNA"/>
</dbReference>
<evidence type="ECO:0000313" key="2">
    <source>
        <dbReference type="EMBL" id="OCT47943.1"/>
    </source>
</evidence>
<feature type="region of interest" description="Disordered" evidence="1">
    <location>
        <begin position="1"/>
        <end position="44"/>
    </location>
</feature>
<sequence length="261" mass="29126">MPPQTGEGTSTTSSGSGRDNRKGKQREFRNRKGPPRWKPRACEQCRHGRRRVGRLEQLSPSTLKISVIQCAVEGSPSRGCEECRNTNKECSYIQRQEGTDRAFDEAQALTEPGPNVPYHAPAVSSTQRYAEKPFERKGQRANLASVSLDGTQQALLPIDAQQYYHQSQLYPHPAYLAEPGHPQTDFVAATIPPMHSMGFTGLEYQEHNPYTVQHDLYRPYDLTQSFNVDVPTEAVGHMPGPTPRQSPQPEDDSKDHGGIDT</sequence>
<organism evidence="2 3">
    <name type="scientific">Cladophialophora carrionii</name>
    <dbReference type="NCBI Taxonomy" id="86049"/>
    <lineage>
        <taxon>Eukaryota</taxon>
        <taxon>Fungi</taxon>
        <taxon>Dikarya</taxon>
        <taxon>Ascomycota</taxon>
        <taxon>Pezizomycotina</taxon>
        <taxon>Eurotiomycetes</taxon>
        <taxon>Chaetothyriomycetidae</taxon>
        <taxon>Chaetothyriales</taxon>
        <taxon>Herpotrichiellaceae</taxon>
        <taxon>Cladophialophora</taxon>
    </lineage>
</organism>
<feature type="compositionally biased region" description="Basic and acidic residues" evidence="1">
    <location>
        <begin position="18"/>
        <end position="30"/>
    </location>
</feature>
<feature type="compositionally biased region" description="Low complexity" evidence="1">
    <location>
        <begin position="1"/>
        <end position="17"/>
    </location>
</feature>
<comment type="caution">
    <text evidence="2">The sequence shown here is derived from an EMBL/GenBank/DDBJ whole genome shotgun (WGS) entry which is preliminary data.</text>
</comment>
<feature type="compositionally biased region" description="Basic and acidic residues" evidence="1">
    <location>
        <begin position="251"/>
        <end position="261"/>
    </location>
</feature>
<reference evidence="3" key="1">
    <citation type="submission" date="2015-07" db="EMBL/GenBank/DDBJ databases">
        <authorList>
            <person name="Teixeira M.M."/>
            <person name="Souza R.C."/>
            <person name="Almeida L.G."/>
            <person name="Vicente V.A."/>
            <person name="de Hoog S."/>
            <person name="Bocca A.L."/>
            <person name="de Almeida S.R."/>
            <person name="Vasconcelos A.T."/>
            <person name="Felipe M.S."/>
        </authorList>
    </citation>
    <scope>NUCLEOTIDE SEQUENCE [LARGE SCALE GENOMIC DNA]</scope>
    <source>
        <strain evidence="3">KSF</strain>
    </source>
</reference>
<evidence type="ECO:0008006" key="4">
    <source>
        <dbReference type="Google" id="ProtNLM"/>
    </source>
</evidence>
<dbReference type="VEuPathDB" id="FungiDB:CLCR_04322"/>
<proteinExistence type="predicted"/>
<protein>
    <recommendedName>
        <fullName evidence="4">Zn(2)-C6 fungal-type domain-containing protein</fullName>
    </recommendedName>
</protein>
<accession>A0A1C1CHF1</accession>
<evidence type="ECO:0000313" key="3">
    <source>
        <dbReference type="Proteomes" id="UP000094526"/>
    </source>
</evidence>